<comment type="caution">
    <text evidence="4">The sequence shown here is derived from an EMBL/GenBank/DDBJ whole genome shotgun (WGS) entry which is preliminary data.</text>
</comment>
<evidence type="ECO:0000259" key="3">
    <source>
        <dbReference type="PROSITE" id="PS50977"/>
    </source>
</evidence>
<organism evidence="4 5">
    <name type="scientific">Gordonia tangerina</name>
    <dbReference type="NCBI Taxonomy" id="2911060"/>
    <lineage>
        <taxon>Bacteria</taxon>
        <taxon>Bacillati</taxon>
        <taxon>Actinomycetota</taxon>
        <taxon>Actinomycetes</taxon>
        <taxon>Mycobacteriales</taxon>
        <taxon>Gordoniaceae</taxon>
        <taxon>Gordonia</taxon>
    </lineage>
</organism>
<reference evidence="4" key="1">
    <citation type="submission" date="2022-01" db="EMBL/GenBank/DDBJ databases">
        <title>Gordonia xiamenensis sp. nov., isolated from surface seawater in Xiamen.</title>
        <authorList>
            <person name="He Y.F."/>
        </authorList>
    </citation>
    <scope>NUCLEOTIDE SEQUENCE</scope>
    <source>
        <strain evidence="4">GW1C4-4</strain>
    </source>
</reference>
<accession>A0ABS9DF77</accession>
<dbReference type="EMBL" id="JAKGCU010000003">
    <property type="protein sequence ID" value="MCF3937838.1"/>
    <property type="molecule type" value="Genomic_DNA"/>
</dbReference>
<protein>
    <submittedName>
        <fullName evidence="4">TetR/AcrR family transcriptional regulator</fullName>
    </submittedName>
</protein>
<dbReference type="InterPro" id="IPR050109">
    <property type="entry name" value="HTH-type_TetR-like_transc_reg"/>
</dbReference>
<dbReference type="PANTHER" id="PTHR30055">
    <property type="entry name" value="HTH-TYPE TRANSCRIPTIONAL REGULATOR RUTR"/>
    <property type="match status" value="1"/>
</dbReference>
<keyword evidence="5" id="KW-1185">Reference proteome</keyword>
<evidence type="ECO:0000256" key="1">
    <source>
        <dbReference type="ARBA" id="ARBA00023125"/>
    </source>
</evidence>
<evidence type="ECO:0000256" key="2">
    <source>
        <dbReference type="PROSITE-ProRule" id="PRU00335"/>
    </source>
</evidence>
<proteinExistence type="predicted"/>
<name>A0ABS9DF77_9ACTN</name>
<dbReference type="PROSITE" id="PS50977">
    <property type="entry name" value="HTH_TETR_2"/>
    <property type="match status" value="1"/>
</dbReference>
<dbReference type="PANTHER" id="PTHR30055:SF209">
    <property type="entry name" value="POSSIBLE TRANSCRIPTIONAL REGULATORY PROTEIN (PROBABLY TETR-FAMILY)"/>
    <property type="match status" value="1"/>
</dbReference>
<dbReference type="SUPFAM" id="SSF46689">
    <property type="entry name" value="Homeodomain-like"/>
    <property type="match status" value="1"/>
</dbReference>
<dbReference type="Gene3D" id="1.10.357.10">
    <property type="entry name" value="Tetracycline Repressor, domain 2"/>
    <property type="match status" value="1"/>
</dbReference>
<dbReference type="Proteomes" id="UP001108089">
    <property type="component" value="Unassembled WGS sequence"/>
</dbReference>
<feature type="DNA-binding region" description="H-T-H motif" evidence="2">
    <location>
        <begin position="53"/>
        <end position="72"/>
    </location>
</feature>
<gene>
    <name evidence="4" type="ORF">L1892_05520</name>
</gene>
<dbReference type="RefSeq" id="WP_235722478.1">
    <property type="nucleotide sequence ID" value="NZ_JAKGCU010000003.1"/>
</dbReference>
<sequence length="213" mass="22580">MSNGPDGGFIPLSMSVGVGERADTERADAARNRRLLLAAAQNLIDNHGAAAVTMDAVAREAGVGKGTVFRRFGSRTGLMFALLDHSESEIQRAYISGPQPLGPGAPPLDRLLAYGRARLKLTSSHLDILLEAGGAGGDFMNHPVWSASNRHVQILLHQLGFGDRLDVISVAVQSPLNAAAVKHLVEVAGLDLETITAEWEEMVRTLARGVTGD</sequence>
<evidence type="ECO:0000313" key="5">
    <source>
        <dbReference type="Proteomes" id="UP001108089"/>
    </source>
</evidence>
<dbReference type="PRINTS" id="PR00455">
    <property type="entry name" value="HTHTETR"/>
</dbReference>
<keyword evidence="1 2" id="KW-0238">DNA-binding</keyword>
<dbReference type="Pfam" id="PF00440">
    <property type="entry name" value="TetR_N"/>
    <property type="match status" value="1"/>
</dbReference>
<feature type="domain" description="HTH tetR-type" evidence="3">
    <location>
        <begin position="30"/>
        <end position="90"/>
    </location>
</feature>
<dbReference type="InterPro" id="IPR009057">
    <property type="entry name" value="Homeodomain-like_sf"/>
</dbReference>
<dbReference type="InterPro" id="IPR001647">
    <property type="entry name" value="HTH_TetR"/>
</dbReference>
<evidence type="ECO:0000313" key="4">
    <source>
        <dbReference type="EMBL" id="MCF3937838.1"/>
    </source>
</evidence>